<comment type="caution">
    <text evidence="1">The sequence shown here is derived from an EMBL/GenBank/DDBJ whole genome shotgun (WGS) entry which is preliminary data.</text>
</comment>
<accession>A0ACB6Z4L4</accession>
<reference evidence="1" key="2">
    <citation type="journal article" date="2020" name="Nat. Commun.">
        <title>Large-scale genome sequencing of mycorrhizal fungi provides insights into the early evolution of symbiotic traits.</title>
        <authorList>
            <person name="Miyauchi S."/>
            <person name="Kiss E."/>
            <person name="Kuo A."/>
            <person name="Drula E."/>
            <person name="Kohler A."/>
            <person name="Sanchez-Garcia M."/>
            <person name="Morin E."/>
            <person name="Andreopoulos B."/>
            <person name="Barry K.W."/>
            <person name="Bonito G."/>
            <person name="Buee M."/>
            <person name="Carver A."/>
            <person name="Chen C."/>
            <person name="Cichocki N."/>
            <person name="Clum A."/>
            <person name="Culley D."/>
            <person name="Crous P.W."/>
            <person name="Fauchery L."/>
            <person name="Girlanda M."/>
            <person name="Hayes R.D."/>
            <person name="Keri Z."/>
            <person name="LaButti K."/>
            <person name="Lipzen A."/>
            <person name="Lombard V."/>
            <person name="Magnuson J."/>
            <person name="Maillard F."/>
            <person name="Murat C."/>
            <person name="Nolan M."/>
            <person name="Ohm R.A."/>
            <person name="Pangilinan J."/>
            <person name="Pereira M.F."/>
            <person name="Perotto S."/>
            <person name="Peter M."/>
            <person name="Pfister S."/>
            <person name="Riley R."/>
            <person name="Sitrit Y."/>
            <person name="Stielow J.B."/>
            <person name="Szollosi G."/>
            <person name="Zifcakova L."/>
            <person name="Stursova M."/>
            <person name="Spatafora J.W."/>
            <person name="Tedersoo L."/>
            <person name="Vaario L.M."/>
            <person name="Yamada A."/>
            <person name="Yan M."/>
            <person name="Wang P."/>
            <person name="Xu J."/>
            <person name="Bruns T."/>
            <person name="Baldrian P."/>
            <person name="Vilgalys R."/>
            <person name="Dunand C."/>
            <person name="Henrissat B."/>
            <person name="Grigoriev I.V."/>
            <person name="Hibbett D."/>
            <person name="Nagy L.G."/>
            <person name="Martin F.M."/>
        </authorList>
    </citation>
    <scope>NUCLEOTIDE SEQUENCE</scope>
    <source>
        <strain evidence="1">P2</strain>
    </source>
</reference>
<gene>
    <name evidence="1" type="ORF">BDM02DRAFT_3190570</name>
</gene>
<evidence type="ECO:0000313" key="1">
    <source>
        <dbReference type="EMBL" id="KAF9644464.1"/>
    </source>
</evidence>
<name>A0ACB6Z4L4_THEGA</name>
<reference evidence="1" key="1">
    <citation type="submission" date="2019-10" db="EMBL/GenBank/DDBJ databases">
        <authorList>
            <consortium name="DOE Joint Genome Institute"/>
            <person name="Kuo A."/>
            <person name="Miyauchi S."/>
            <person name="Kiss E."/>
            <person name="Drula E."/>
            <person name="Kohler A."/>
            <person name="Sanchez-Garcia M."/>
            <person name="Andreopoulos B."/>
            <person name="Barry K.W."/>
            <person name="Bonito G."/>
            <person name="Buee M."/>
            <person name="Carver A."/>
            <person name="Chen C."/>
            <person name="Cichocki N."/>
            <person name="Clum A."/>
            <person name="Culley D."/>
            <person name="Crous P.W."/>
            <person name="Fauchery L."/>
            <person name="Girlanda M."/>
            <person name="Hayes R."/>
            <person name="Keri Z."/>
            <person name="Labutti K."/>
            <person name="Lipzen A."/>
            <person name="Lombard V."/>
            <person name="Magnuson J."/>
            <person name="Maillard F."/>
            <person name="Morin E."/>
            <person name="Murat C."/>
            <person name="Nolan M."/>
            <person name="Ohm R."/>
            <person name="Pangilinan J."/>
            <person name="Pereira M."/>
            <person name="Perotto S."/>
            <person name="Peter M."/>
            <person name="Riley R."/>
            <person name="Sitrit Y."/>
            <person name="Stielow B."/>
            <person name="Szollosi G."/>
            <person name="Zifcakova L."/>
            <person name="Stursova M."/>
            <person name="Spatafora J.W."/>
            <person name="Tedersoo L."/>
            <person name="Vaario L.-M."/>
            <person name="Yamada A."/>
            <person name="Yan M."/>
            <person name="Wang P."/>
            <person name="Xu J."/>
            <person name="Bruns T."/>
            <person name="Baldrian P."/>
            <person name="Vilgalys R."/>
            <person name="Henrissat B."/>
            <person name="Grigoriev I.V."/>
            <person name="Hibbett D."/>
            <person name="Nagy L.G."/>
            <person name="Martin F.M."/>
        </authorList>
    </citation>
    <scope>NUCLEOTIDE SEQUENCE</scope>
    <source>
        <strain evidence="1">P2</strain>
    </source>
</reference>
<dbReference type="Proteomes" id="UP000886501">
    <property type="component" value="Unassembled WGS sequence"/>
</dbReference>
<protein>
    <submittedName>
        <fullName evidence="1">Uncharacterized protein</fullName>
    </submittedName>
</protein>
<proteinExistence type="predicted"/>
<organism evidence="1 2">
    <name type="scientific">Thelephora ganbajun</name>
    <name type="common">Ganba fungus</name>
    <dbReference type="NCBI Taxonomy" id="370292"/>
    <lineage>
        <taxon>Eukaryota</taxon>
        <taxon>Fungi</taxon>
        <taxon>Dikarya</taxon>
        <taxon>Basidiomycota</taxon>
        <taxon>Agaricomycotina</taxon>
        <taxon>Agaricomycetes</taxon>
        <taxon>Thelephorales</taxon>
        <taxon>Thelephoraceae</taxon>
        <taxon>Thelephora</taxon>
    </lineage>
</organism>
<keyword evidence="2" id="KW-1185">Reference proteome</keyword>
<dbReference type="EMBL" id="MU118137">
    <property type="protein sequence ID" value="KAF9644464.1"/>
    <property type="molecule type" value="Genomic_DNA"/>
</dbReference>
<sequence length="127" mass="14264">MSQQSPITGHSGRGVDWLSLNPTRRNLSKQGKTLEAERLKARKAKLNVFPQGQQAQERRLHRRWPQGPTTGSDLAPPPSFSAGAPRRMNKEEHRFDAAETLRDFKPCATKVNGSVHIAKPSLHQCYQ</sequence>
<evidence type="ECO:0000313" key="2">
    <source>
        <dbReference type="Proteomes" id="UP000886501"/>
    </source>
</evidence>